<comment type="caution">
    <text evidence="1">The sequence shown here is derived from an EMBL/GenBank/DDBJ whole genome shotgun (WGS) entry which is preliminary data.</text>
</comment>
<dbReference type="AlphaFoldDB" id="A0A9J6A6U1"/>
<evidence type="ECO:0000313" key="2">
    <source>
        <dbReference type="Proteomes" id="UP000824120"/>
    </source>
</evidence>
<gene>
    <name evidence="1" type="ORF">H5410_005467</name>
</gene>
<evidence type="ECO:0000313" key="1">
    <source>
        <dbReference type="EMBL" id="KAG5620249.1"/>
    </source>
</evidence>
<dbReference type="Proteomes" id="UP000824120">
    <property type="component" value="Chromosome 2"/>
</dbReference>
<sequence>MGPLLYPSPPEYRASLGMSRSRIDSSKFLSQCLIGIFNDPFHSSPNTHAIRKWFLNRWKITAGSKSLLSHNQLIRNAFTHERRGLWRENGFGMVEN</sequence>
<accession>A0A9J6A6U1</accession>
<proteinExistence type="predicted"/>
<keyword evidence="2" id="KW-1185">Reference proteome</keyword>
<dbReference type="EMBL" id="JACXVP010000002">
    <property type="protein sequence ID" value="KAG5620249.1"/>
    <property type="molecule type" value="Genomic_DNA"/>
</dbReference>
<dbReference type="OrthoDB" id="1305046at2759"/>
<protein>
    <submittedName>
        <fullName evidence="1">Uncharacterized protein</fullName>
    </submittedName>
</protein>
<organism evidence="1 2">
    <name type="scientific">Solanum commersonii</name>
    <name type="common">Commerson's wild potato</name>
    <name type="synonym">Commerson's nightshade</name>
    <dbReference type="NCBI Taxonomy" id="4109"/>
    <lineage>
        <taxon>Eukaryota</taxon>
        <taxon>Viridiplantae</taxon>
        <taxon>Streptophyta</taxon>
        <taxon>Embryophyta</taxon>
        <taxon>Tracheophyta</taxon>
        <taxon>Spermatophyta</taxon>
        <taxon>Magnoliopsida</taxon>
        <taxon>eudicotyledons</taxon>
        <taxon>Gunneridae</taxon>
        <taxon>Pentapetalae</taxon>
        <taxon>asterids</taxon>
        <taxon>lamiids</taxon>
        <taxon>Solanales</taxon>
        <taxon>Solanaceae</taxon>
        <taxon>Solanoideae</taxon>
        <taxon>Solaneae</taxon>
        <taxon>Solanum</taxon>
    </lineage>
</organism>
<reference evidence="1 2" key="1">
    <citation type="submission" date="2020-09" db="EMBL/GenBank/DDBJ databases">
        <title>De no assembly of potato wild relative species, Solanum commersonii.</title>
        <authorList>
            <person name="Cho K."/>
        </authorList>
    </citation>
    <scope>NUCLEOTIDE SEQUENCE [LARGE SCALE GENOMIC DNA]</scope>
    <source>
        <strain evidence="1">LZ3.2</strain>
        <tissue evidence="1">Leaf</tissue>
    </source>
</reference>
<name>A0A9J6A6U1_SOLCO</name>